<evidence type="ECO:0000313" key="2">
    <source>
        <dbReference type="EMBL" id="EGC04305.1"/>
    </source>
</evidence>
<keyword evidence="3" id="KW-1185">Reference proteome</keyword>
<dbReference type="AlphaFoldDB" id="E9S8U9"/>
<dbReference type="STRING" id="246199.CUS_5594"/>
<accession>E9S8U9</accession>
<gene>
    <name evidence="2" type="ORF">CUS_5594</name>
</gene>
<keyword evidence="1" id="KW-1133">Transmembrane helix</keyword>
<evidence type="ECO:0000313" key="3">
    <source>
        <dbReference type="Proteomes" id="UP000004259"/>
    </source>
</evidence>
<evidence type="ECO:0000256" key="1">
    <source>
        <dbReference type="SAM" id="Phobius"/>
    </source>
</evidence>
<keyword evidence="1" id="KW-0472">Membrane</keyword>
<keyword evidence="1" id="KW-0812">Transmembrane</keyword>
<name>E9S8U9_RUMAL</name>
<reference evidence="2 3" key="1">
    <citation type="submission" date="2011-02" db="EMBL/GenBank/DDBJ databases">
        <authorList>
            <person name="Nelson K.E."/>
            <person name="Sutton G."/>
            <person name="Torralba M."/>
            <person name="Durkin S."/>
            <person name="Harkins D."/>
            <person name="Montgomery R."/>
            <person name="Ziemer C."/>
            <person name="Klaassens E."/>
            <person name="Ocuiv P."/>
            <person name="Morrison M."/>
        </authorList>
    </citation>
    <scope>NUCLEOTIDE SEQUENCE [LARGE SCALE GENOMIC DNA]</scope>
    <source>
        <strain evidence="2 3">8</strain>
    </source>
</reference>
<dbReference type="EMBL" id="ADKM02000031">
    <property type="protein sequence ID" value="EGC04305.1"/>
    <property type="molecule type" value="Genomic_DNA"/>
</dbReference>
<sequence>MAVIFPPPAAGGKITSTQFFLIDKGILQWCAKGIVIIMNALIAVYAEHISTHGKYNTVMILTSSTQWCII</sequence>
<protein>
    <submittedName>
        <fullName evidence="2">Uncharacterized protein</fullName>
    </submittedName>
</protein>
<dbReference type="Proteomes" id="UP000004259">
    <property type="component" value="Unassembled WGS sequence"/>
</dbReference>
<feature type="transmembrane region" description="Helical" evidence="1">
    <location>
        <begin position="26"/>
        <end position="46"/>
    </location>
</feature>
<organism evidence="2 3">
    <name type="scientific">Ruminococcus albus 8</name>
    <dbReference type="NCBI Taxonomy" id="246199"/>
    <lineage>
        <taxon>Bacteria</taxon>
        <taxon>Bacillati</taxon>
        <taxon>Bacillota</taxon>
        <taxon>Clostridia</taxon>
        <taxon>Eubacteriales</taxon>
        <taxon>Oscillospiraceae</taxon>
        <taxon>Ruminococcus</taxon>
    </lineage>
</organism>
<proteinExistence type="predicted"/>
<comment type="caution">
    <text evidence="2">The sequence shown here is derived from an EMBL/GenBank/DDBJ whole genome shotgun (WGS) entry which is preliminary data.</text>
</comment>